<dbReference type="OrthoDB" id="1430376at2759"/>
<feature type="region of interest" description="Disordered" evidence="2">
    <location>
        <begin position="632"/>
        <end position="653"/>
    </location>
</feature>
<evidence type="ECO:0000256" key="2">
    <source>
        <dbReference type="SAM" id="MobiDB-lite"/>
    </source>
</evidence>
<feature type="region of interest" description="Disordered" evidence="2">
    <location>
        <begin position="673"/>
        <end position="709"/>
    </location>
</feature>
<reference evidence="4 5" key="1">
    <citation type="submission" date="2019-05" db="EMBL/GenBank/DDBJ databases">
        <title>Mikania micrantha, genome provides insights into the molecular mechanism of rapid growth.</title>
        <authorList>
            <person name="Liu B."/>
        </authorList>
    </citation>
    <scope>NUCLEOTIDE SEQUENCE [LARGE SCALE GENOMIC DNA]</scope>
    <source>
        <strain evidence="4">NLD-2019</strain>
        <tissue evidence="4">Leaf</tissue>
    </source>
</reference>
<dbReference type="Gene3D" id="1.20.140.40">
    <property type="entry name" value="Invertase/pectin methylesterase inhibitor family protein"/>
    <property type="match status" value="2"/>
</dbReference>
<comment type="caution">
    <text evidence="4">The sequence shown here is derived from an EMBL/GenBank/DDBJ whole genome shotgun (WGS) entry which is preliminary data.</text>
</comment>
<proteinExistence type="predicted"/>
<name>A0A5N6M5S4_9ASTR</name>
<dbReference type="AlphaFoldDB" id="A0A5N6M5S4"/>
<dbReference type="Pfam" id="PF04043">
    <property type="entry name" value="PMEI"/>
    <property type="match status" value="2"/>
</dbReference>
<dbReference type="CDD" id="cd15798">
    <property type="entry name" value="PMEI-like_3"/>
    <property type="match status" value="2"/>
</dbReference>
<accession>A0A5N6M5S4</accession>
<feature type="domain" description="Pectinesterase inhibitor" evidence="3">
    <location>
        <begin position="376"/>
        <end position="542"/>
    </location>
</feature>
<feature type="compositionally biased region" description="Polar residues" evidence="2">
    <location>
        <begin position="108"/>
        <end position="117"/>
    </location>
</feature>
<organism evidence="4 5">
    <name type="scientific">Mikania micrantha</name>
    <name type="common">bitter vine</name>
    <dbReference type="NCBI Taxonomy" id="192012"/>
    <lineage>
        <taxon>Eukaryota</taxon>
        <taxon>Viridiplantae</taxon>
        <taxon>Streptophyta</taxon>
        <taxon>Embryophyta</taxon>
        <taxon>Tracheophyta</taxon>
        <taxon>Spermatophyta</taxon>
        <taxon>Magnoliopsida</taxon>
        <taxon>eudicotyledons</taxon>
        <taxon>Gunneridae</taxon>
        <taxon>Pentapetalae</taxon>
        <taxon>asterids</taxon>
        <taxon>campanulids</taxon>
        <taxon>Asterales</taxon>
        <taxon>Asteraceae</taxon>
        <taxon>Asteroideae</taxon>
        <taxon>Heliantheae alliance</taxon>
        <taxon>Eupatorieae</taxon>
        <taxon>Mikania</taxon>
    </lineage>
</organism>
<feature type="compositionally biased region" description="Pro residues" evidence="2">
    <location>
        <begin position="635"/>
        <end position="646"/>
    </location>
</feature>
<dbReference type="GO" id="GO:0004857">
    <property type="term" value="F:enzyme inhibitor activity"/>
    <property type="evidence" value="ECO:0007669"/>
    <property type="project" value="InterPro"/>
</dbReference>
<sequence length="752" mass="84528">MAQMNLVMNETETEAATKELRRSGRTKRIPARLQESSMADGTRFRVIDDNIKALQDFQKQSAVSQSELQSEVSLIATSLEDTKKIMNKVLVRLDSLTPKEKFKHTEHGPNSSGNEGSSILGRHKPAPIYLPRFSGTHPERWVAQANRYFDFYSIDDTDRLTISSFYLDDVAADWYDWLCRHSKFHGWKQFTADVIQRFKARDLEEPEGILAKLQQTSTVEEYRTRFEEVSTCTIELPAAFMVSCFVSGLRSDIKQSVVIHQPTTVDEAMKYAQLHETRLQLEKGVGRKIGKDGDENLMWHESNVETWVSAALTDATTCIDGILGGGINNRELVMIKARLLNVKQMASNSLAMFSRFTTRYRASRGFSTTNVESRSRARSYVELQCRSALYSDLCVQTLLPYVSKTRLPISPQLLAQISLASCLSKARFTKVYLNMVAKKLNQTTEDAYATNNQAIEECIQQINDGVNQITQSFKELQKIGKDGDENLMWHESNVQTWVSAALTDATTCIDGILGGEINKRELVMIKARLLNVKQMASNSLAMFSRFTTRYRASRGAKTGEGDDKTVIRGGKKKKNEVNGVVTGNRGWRSWGIEMAGVLRSASRGGLQNDSWWLLQLTTNSRAGLLQPFSLDRSFCPPPPQPSPVPPHSLSTITAGCKSLDPPLPLLQKPEHATITAGPNDQSHLPVGPQRPEPPSSSPSPSYLSNSTKQQRQSFGTIKIEIWILQRLVSSWWSMELQQEGMLMQNYMEFQVQ</sequence>
<feature type="compositionally biased region" description="Pro residues" evidence="2">
    <location>
        <begin position="688"/>
        <end position="697"/>
    </location>
</feature>
<dbReference type="InterPro" id="IPR006501">
    <property type="entry name" value="Pectinesterase_inhib_dom"/>
</dbReference>
<dbReference type="InterPro" id="IPR035513">
    <property type="entry name" value="Invertase/methylesterase_inhib"/>
</dbReference>
<evidence type="ECO:0000259" key="3">
    <source>
        <dbReference type="SMART" id="SM00856"/>
    </source>
</evidence>
<dbReference type="Proteomes" id="UP000326396">
    <property type="component" value="Linkage Group LG7"/>
</dbReference>
<dbReference type="Pfam" id="PF19259">
    <property type="entry name" value="Ty3_capsid"/>
    <property type="match status" value="1"/>
</dbReference>
<feature type="domain" description="Pectinesterase inhibitor" evidence="3">
    <location>
        <begin position="214"/>
        <end position="352"/>
    </location>
</feature>
<dbReference type="PANTHER" id="PTHR31080:SF12">
    <property type="entry name" value="PLANT INVERTASE_PECTIN METHYLESTERASE INHIBITOR"/>
    <property type="match status" value="1"/>
</dbReference>
<protein>
    <recommendedName>
        <fullName evidence="3">Pectinesterase inhibitor domain-containing protein</fullName>
    </recommendedName>
</protein>
<evidence type="ECO:0000256" key="1">
    <source>
        <dbReference type="ARBA" id="ARBA00022729"/>
    </source>
</evidence>
<dbReference type="SUPFAM" id="SSF101148">
    <property type="entry name" value="Plant invertase/pectin methylesterase inhibitor"/>
    <property type="match status" value="2"/>
</dbReference>
<keyword evidence="1" id="KW-0732">Signal</keyword>
<evidence type="ECO:0000313" key="4">
    <source>
        <dbReference type="EMBL" id="KAD3069207.1"/>
    </source>
</evidence>
<gene>
    <name evidence="4" type="ORF">E3N88_37087</name>
</gene>
<feature type="region of interest" description="Disordered" evidence="2">
    <location>
        <begin position="100"/>
        <end position="120"/>
    </location>
</feature>
<evidence type="ECO:0000313" key="5">
    <source>
        <dbReference type="Proteomes" id="UP000326396"/>
    </source>
</evidence>
<feature type="region of interest" description="Disordered" evidence="2">
    <location>
        <begin position="1"/>
        <end position="28"/>
    </location>
</feature>
<dbReference type="InterPro" id="IPR045358">
    <property type="entry name" value="Ty3_capsid"/>
</dbReference>
<dbReference type="PANTHER" id="PTHR31080">
    <property type="entry name" value="PECTINESTERASE INHIBITOR-LIKE"/>
    <property type="match status" value="1"/>
</dbReference>
<dbReference type="SMART" id="SM00856">
    <property type="entry name" value="PMEI"/>
    <property type="match status" value="2"/>
</dbReference>
<dbReference type="NCBIfam" id="TIGR01614">
    <property type="entry name" value="PME_inhib"/>
    <property type="match status" value="1"/>
</dbReference>
<feature type="compositionally biased region" description="Polar residues" evidence="2">
    <location>
        <begin position="1"/>
        <end position="10"/>
    </location>
</feature>
<dbReference type="EMBL" id="SZYD01000017">
    <property type="protein sequence ID" value="KAD3069207.1"/>
    <property type="molecule type" value="Genomic_DNA"/>
</dbReference>
<keyword evidence="5" id="KW-1185">Reference proteome</keyword>
<dbReference type="InterPro" id="IPR051955">
    <property type="entry name" value="PME_Inhibitor"/>
</dbReference>